<name>A0A090BWF3_9ENTR</name>
<feature type="binding site" evidence="8">
    <location>
        <position position="348"/>
    </location>
    <ligand>
        <name>phosphoenolpyruvate</name>
        <dbReference type="ChEBI" id="CHEBI:58702"/>
    </ligand>
</feature>
<dbReference type="KEGG" id="sbw:TGUWTKB_2620"/>
<dbReference type="GO" id="GO:0005737">
    <property type="term" value="C:cytoplasm"/>
    <property type="evidence" value="ECO:0007669"/>
    <property type="project" value="UniProtKB-SubCell"/>
</dbReference>
<evidence type="ECO:0000313" key="10">
    <source>
        <dbReference type="EMBL" id="BAP58506.1"/>
    </source>
</evidence>
<dbReference type="STRING" id="1410383.TGUWTKB_2620"/>
<evidence type="ECO:0000313" key="11">
    <source>
        <dbReference type="Proteomes" id="UP000031627"/>
    </source>
</evidence>
<comment type="function">
    <text evidence="8">Catalyzes the transfer of the enolpyruvyl moiety of phosphoenolpyruvate (PEP) to the 5-hydroxyl of shikimate-3-phosphate (S3P) to produce enolpyruvyl shikimate-3-phosphate and inorganic phosphate.</text>
</comment>
<dbReference type="EMBL" id="AP014521">
    <property type="protein sequence ID" value="BAP58506.1"/>
    <property type="molecule type" value="Genomic_DNA"/>
</dbReference>
<feature type="binding site" evidence="8">
    <location>
        <position position="24"/>
    </location>
    <ligand>
        <name>3-phosphoshikimate</name>
        <dbReference type="ChEBI" id="CHEBI:145989"/>
    </ligand>
</feature>
<dbReference type="PROSITE" id="PS00104">
    <property type="entry name" value="EPSP_SYNTHASE_1"/>
    <property type="match status" value="1"/>
</dbReference>
<dbReference type="HOGENOM" id="CLU_024321_0_0_6"/>
<dbReference type="GO" id="GO:0009423">
    <property type="term" value="P:chorismate biosynthetic process"/>
    <property type="evidence" value="ECO:0007669"/>
    <property type="project" value="UniProtKB-UniRule"/>
</dbReference>
<proteinExistence type="inferred from homology"/>
<feature type="binding site" evidence="8">
    <location>
        <position position="127"/>
    </location>
    <ligand>
        <name>phosphoenolpyruvate</name>
        <dbReference type="ChEBI" id="CHEBI:58702"/>
    </ligand>
</feature>
<feature type="binding site" evidence="8">
    <location>
        <position position="28"/>
    </location>
    <ligand>
        <name>3-phosphoshikimate</name>
        <dbReference type="ChEBI" id="CHEBI:145989"/>
    </ligand>
</feature>
<dbReference type="PROSITE" id="PS00885">
    <property type="entry name" value="EPSP_SYNTHASE_2"/>
    <property type="match status" value="1"/>
</dbReference>
<feature type="binding site" evidence="8">
    <location>
        <position position="23"/>
    </location>
    <ligand>
        <name>3-phosphoshikimate</name>
        <dbReference type="ChEBI" id="CHEBI:145989"/>
    </ligand>
</feature>
<feature type="binding site" evidence="8">
    <location>
        <position position="23"/>
    </location>
    <ligand>
        <name>phosphoenolpyruvate</name>
        <dbReference type="ChEBI" id="CHEBI:58702"/>
    </ligand>
</feature>
<dbReference type="InterPro" id="IPR036968">
    <property type="entry name" value="Enolpyruvate_Tfrase_sf"/>
</dbReference>
<dbReference type="NCBIfam" id="TIGR01356">
    <property type="entry name" value="aroA"/>
    <property type="match status" value="1"/>
</dbReference>
<dbReference type="FunFam" id="3.65.10.10:FF:000004">
    <property type="entry name" value="3-phosphoshikimate 1-carboxyvinyltransferase"/>
    <property type="match status" value="1"/>
</dbReference>
<keyword evidence="6 8" id="KW-0057">Aromatic amino acid biosynthesis</keyword>
<dbReference type="SUPFAM" id="SSF55205">
    <property type="entry name" value="EPT/RTPC-like"/>
    <property type="match status" value="1"/>
</dbReference>
<accession>A0A090BWF3</accession>
<keyword evidence="4 8" id="KW-0028">Amino-acid biosynthesis</keyword>
<comment type="pathway">
    <text evidence="1 8">Metabolic intermediate biosynthesis; chorismate biosynthesis; chorismate from D-erythrose 4-phosphate and phosphoenolpyruvate: step 6/7.</text>
</comment>
<dbReference type="CDD" id="cd01556">
    <property type="entry name" value="EPSP_synthase"/>
    <property type="match status" value="1"/>
</dbReference>
<keyword evidence="3 8" id="KW-0963">Cytoplasm</keyword>
<keyword evidence="11" id="KW-1185">Reference proteome</keyword>
<dbReference type="InterPro" id="IPR013792">
    <property type="entry name" value="RNA3'P_cycl/enolpyr_Trfase_a/b"/>
</dbReference>
<dbReference type="InterPro" id="IPR006264">
    <property type="entry name" value="EPSP_synthase"/>
</dbReference>
<evidence type="ECO:0000256" key="7">
    <source>
        <dbReference type="ARBA" id="ARBA00044633"/>
    </source>
</evidence>
<keyword evidence="5 8" id="KW-0808">Transferase</keyword>
<dbReference type="OrthoDB" id="9809920at2"/>
<feature type="binding site" evidence="8">
    <location>
        <position position="174"/>
    </location>
    <ligand>
        <name>3-phosphoshikimate</name>
        <dbReference type="ChEBI" id="CHEBI:145989"/>
    </ligand>
</feature>
<dbReference type="UniPathway" id="UPA00053">
    <property type="reaction ID" value="UER00089"/>
</dbReference>
<dbReference type="PIRSF" id="PIRSF000505">
    <property type="entry name" value="EPSPS"/>
    <property type="match status" value="1"/>
</dbReference>
<dbReference type="InterPro" id="IPR023193">
    <property type="entry name" value="EPSP_synthase_CS"/>
</dbReference>
<evidence type="ECO:0000256" key="2">
    <source>
        <dbReference type="ARBA" id="ARBA00009948"/>
    </source>
</evidence>
<feature type="active site" description="Proton acceptor" evidence="8">
    <location>
        <position position="317"/>
    </location>
</feature>
<protein>
    <recommendedName>
        <fullName evidence="8">3-phosphoshikimate 1-carboxyvinyltransferase</fullName>
        <ecNumber evidence="8">2.5.1.19</ecNumber>
    </recommendedName>
    <alternativeName>
        <fullName evidence="8">5-enolpyruvylshikimate-3-phosphate synthase</fullName>
        <shortName evidence="8">EPSP synthase</shortName>
        <shortName evidence="8">EPSPS</shortName>
    </alternativeName>
</protein>
<dbReference type="EC" id="2.5.1.19" evidence="8"/>
<feature type="binding site" evidence="8">
    <location>
        <position position="340"/>
    </location>
    <ligand>
        <name>3-phosphoshikimate</name>
        <dbReference type="ChEBI" id="CHEBI:145989"/>
    </ligand>
</feature>
<feature type="domain" description="Enolpyruvate transferase" evidence="9">
    <location>
        <begin position="8"/>
        <end position="423"/>
    </location>
</feature>
<dbReference type="PANTHER" id="PTHR21090:SF5">
    <property type="entry name" value="PENTAFUNCTIONAL AROM POLYPEPTIDE"/>
    <property type="match status" value="1"/>
</dbReference>
<dbReference type="Proteomes" id="UP000031627">
    <property type="component" value="Chromosome"/>
</dbReference>
<comment type="similarity">
    <text evidence="2 8">Belongs to the EPSP synthase family.</text>
</comment>
<dbReference type="GO" id="GO:0009073">
    <property type="term" value="P:aromatic amino acid family biosynthetic process"/>
    <property type="evidence" value="ECO:0007669"/>
    <property type="project" value="UniProtKB-KW"/>
</dbReference>
<evidence type="ECO:0000256" key="4">
    <source>
        <dbReference type="ARBA" id="ARBA00022605"/>
    </source>
</evidence>
<dbReference type="FunFam" id="3.65.10.10:FF:000003">
    <property type="entry name" value="3-phosphoshikimate 1-carboxyvinyltransferase"/>
    <property type="match status" value="1"/>
</dbReference>
<feature type="binding site" evidence="8">
    <location>
        <position position="172"/>
    </location>
    <ligand>
        <name>3-phosphoshikimate</name>
        <dbReference type="ChEBI" id="CHEBI:145989"/>
    </ligand>
</feature>
<feature type="binding site" evidence="8">
    <location>
        <position position="173"/>
    </location>
    <ligand>
        <name>3-phosphoshikimate</name>
        <dbReference type="ChEBI" id="CHEBI:145989"/>
    </ligand>
</feature>
<dbReference type="HAMAP" id="MF_00210">
    <property type="entry name" value="EPSP_synth"/>
    <property type="match status" value="1"/>
</dbReference>
<evidence type="ECO:0000256" key="8">
    <source>
        <dbReference type="HAMAP-Rule" id="MF_00210"/>
    </source>
</evidence>
<evidence type="ECO:0000256" key="5">
    <source>
        <dbReference type="ARBA" id="ARBA00022679"/>
    </source>
</evidence>
<reference evidence="10 11" key="2">
    <citation type="journal article" date="2014" name="Curr. Biol.">
        <title>Symbiont-Supplemented Maternal Investment Underpinning Host's Ecological Adaptation.</title>
        <authorList>
            <person name="Kaiwa N."/>
            <person name="Hosokawa T."/>
            <person name="Nikoh N."/>
            <person name="Tanahashi M."/>
            <person name="Moriyama M."/>
            <person name="Meng X.Y."/>
            <person name="Maeda T."/>
            <person name="Yamaguchi K."/>
            <person name="Shigenobu S."/>
            <person name="Ito M."/>
            <person name="Fukatsu T."/>
        </authorList>
    </citation>
    <scope>NUCLEOTIDE SEQUENCE [LARGE SCALE GENOMIC DNA]</scope>
    <source>
        <strain evidence="10 11">UwTKB</strain>
    </source>
</reference>
<reference evidence="11" key="1">
    <citation type="submission" date="2013-11" db="EMBL/GenBank/DDBJ databases">
        <title>Symbiont-containing voluminous jelly as an extraordinary maternal gift for overwintering insect nymphs.</title>
        <authorList>
            <person name="Kaiwa N."/>
            <person name="Hosokawa T."/>
            <person name="Nikoh N."/>
            <person name="Meng X.Y."/>
            <person name="Tanahashi M."/>
            <person name="Moriyama M."/>
            <person name="Maeda T."/>
            <person name="Yamaguchi K."/>
            <person name="Shigenobu S."/>
            <person name="Ito M."/>
            <person name="Fukatsu T."/>
        </authorList>
    </citation>
    <scope>NUCLEOTIDE SEQUENCE [LARGE SCALE GENOMIC DNA]</scope>
    <source>
        <strain evidence="11">UwTKB</strain>
    </source>
</reference>
<dbReference type="AlphaFoldDB" id="A0A090BWF3"/>
<comment type="subunit">
    <text evidence="8">Monomer.</text>
</comment>
<feature type="binding site" evidence="8">
    <location>
        <position position="200"/>
    </location>
    <ligand>
        <name>3-phosphoshikimate</name>
        <dbReference type="ChEBI" id="CHEBI:145989"/>
    </ligand>
</feature>
<feature type="binding site" evidence="8">
    <location>
        <position position="99"/>
    </location>
    <ligand>
        <name>phosphoenolpyruvate</name>
        <dbReference type="ChEBI" id="CHEBI:58702"/>
    </ligand>
</feature>
<dbReference type="GO" id="GO:0003866">
    <property type="term" value="F:3-phosphoshikimate 1-carboxyvinyltransferase activity"/>
    <property type="evidence" value="ECO:0007669"/>
    <property type="project" value="UniProtKB-UniRule"/>
</dbReference>
<feature type="binding site" evidence="8">
    <location>
        <position position="317"/>
    </location>
    <ligand>
        <name>3-phosphoshikimate</name>
        <dbReference type="ChEBI" id="CHEBI:145989"/>
    </ligand>
</feature>
<evidence type="ECO:0000256" key="3">
    <source>
        <dbReference type="ARBA" id="ARBA00022490"/>
    </source>
</evidence>
<feature type="binding site" evidence="8">
    <location>
        <position position="344"/>
    </location>
    <ligand>
        <name>3-phosphoshikimate</name>
        <dbReference type="ChEBI" id="CHEBI:145989"/>
    </ligand>
</feature>
<dbReference type="InterPro" id="IPR001986">
    <property type="entry name" value="Enolpyruvate_Tfrase_dom"/>
</dbReference>
<dbReference type="Gene3D" id="3.65.10.10">
    <property type="entry name" value="Enolpyruvate transferase domain"/>
    <property type="match status" value="2"/>
</dbReference>
<dbReference type="PANTHER" id="PTHR21090">
    <property type="entry name" value="AROM/DEHYDROQUINATE SYNTHASE"/>
    <property type="match status" value="1"/>
</dbReference>
<organism evidence="10 11">
    <name type="scientific">Candidatus Tachikawaea gelatinosa</name>
    <dbReference type="NCBI Taxonomy" id="1410383"/>
    <lineage>
        <taxon>Bacteria</taxon>
        <taxon>Pseudomonadati</taxon>
        <taxon>Pseudomonadota</taxon>
        <taxon>Gammaproteobacteria</taxon>
        <taxon>Enterobacterales</taxon>
        <taxon>Enterobacteriaceae</taxon>
        <taxon>Candidatus Tachikawaea</taxon>
    </lineage>
</organism>
<feature type="binding site" evidence="8">
    <location>
        <position position="390"/>
    </location>
    <ligand>
        <name>phosphoenolpyruvate</name>
        <dbReference type="ChEBI" id="CHEBI:58702"/>
    </ligand>
</feature>
<evidence type="ECO:0000259" key="9">
    <source>
        <dbReference type="Pfam" id="PF00275"/>
    </source>
</evidence>
<gene>
    <name evidence="8 10" type="primary">aroA</name>
    <name evidence="10" type="ORF">TGUWTKB_2620</name>
</gene>
<comment type="catalytic activity">
    <reaction evidence="7">
        <text>3-phosphoshikimate + phosphoenolpyruvate = 5-O-(1-carboxyvinyl)-3-phosphoshikimate + phosphate</text>
        <dbReference type="Rhea" id="RHEA:21256"/>
        <dbReference type="ChEBI" id="CHEBI:43474"/>
        <dbReference type="ChEBI" id="CHEBI:57701"/>
        <dbReference type="ChEBI" id="CHEBI:58702"/>
        <dbReference type="ChEBI" id="CHEBI:145989"/>
        <dbReference type="EC" id="2.5.1.19"/>
    </reaction>
    <physiologicalReaction direction="left-to-right" evidence="7">
        <dbReference type="Rhea" id="RHEA:21257"/>
    </physiologicalReaction>
</comment>
<sequence length="431" mass="47922">MHESLTLKPIDYVNGNINLPGSKSISNRVLLLSSIANGKTNIENLLKSDDVEHMLNALKILDVKYEFSENLNICKMFGQGKKINPKSNNLITLFLGNAGTAMRSLTAMLSLANKNILLTCEQRMTERPIFHLVDALTQGGAKIDYVGKKNYPPLLIKGGFTGGDIQLNGNLSSQFLSALLMMAPLAKKNTTIYIKNELVSKPYIDITLNLIKYFGITIQHDSYKKFIILGNQQYISPKNYLIEGDATSASYFLAAGAIKGGIVKVSGINKNSLQGDIFFADVLAKMGANIYWGKNNITCKRNGQLRAINMDVNHIPDAAMTLAIVAVFAKGTTILKNIYNWRIKETDRLKAMTTELRKIGACIEEGQNYLIITPPKKFHHAKINTYNDHRMAMCFSLIALSNKSVTIVNPKCVSKTFPNFFRVFKEISYTT</sequence>
<feature type="binding site" evidence="8">
    <location>
        <position position="174"/>
    </location>
    <ligand>
        <name>phosphoenolpyruvate</name>
        <dbReference type="ChEBI" id="CHEBI:58702"/>
    </ligand>
</feature>
<feature type="binding site" evidence="8">
    <location>
        <position position="415"/>
    </location>
    <ligand>
        <name>phosphoenolpyruvate</name>
        <dbReference type="ChEBI" id="CHEBI:58702"/>
    </ligand>
</feature>
<evidence type="ECO:0000256" key="6">
    <source>
        <dbReference type="ARBA" id="ARBA00023141"/>
    </source>
</evidence>
<dbReference type="GO" id="GO:0008652">
    <property type="term" value="P:amino acid biosynthetic process"/>
    <property type="evidence" value="ECO:0007669"/>
    <property type="project" value="UniProtKB-KW"/>
</dbReference>
<dbReference type="RefSeq" id="WP_041062772.1">
    <property type="nucleotide sequence ID" value="NZ_AP014521.1"/>
</dbReference>
<evidence type="ECO:0000256" key="1">
    <source>
        <dbReference type="ARBA" id="ARBA00004811"/>
    </source>
</evidence>
<dbReference type="Pfam" id="PF00275">
    <property type="entry name" value="EPSP_synthase"/>
    <property type="match status" value="1"/>
</dbReference>
<comment type="subcellular location">
    <subcellularLocation>
        <location evidence="8">Cytoplasm</location>
    </subcellularLocation>
</comment>